<evidence type="ECO:0000256" key="1">
    <source>
        <dbReference type="ARBA" id="ARBA00002611"/>
    </source>
</evidence>
<evidence type="ECO:0000256" key="6">
    <source>
        <dbReference type="ARBA" id="ARBA00022469"/>
    </source>
</evidence>
<evidence type="ECO:0000256" key="7">
    <source>
        <dbReference type="ARBA" id="ARBA00022494"/>
    </source>
</evidence>
<evidence type="ECO:0000256" key="16">
    <source>
        <dbReference type="ARBA" id="ARBA00023004"/>
    </source>
</evidence>
<dbReference type="NCBIfam" id="TIGR01115">
    <property type="entry name" value="pufM"/>
    <property type="match status" value="1"/>
</dbReference>
<gene>
    <name evidence="21" type="ORF">DRV85_11375</name>
</gene>
<protein>
    <recommendedName>
        <fullName evidence="4 20">Reaction center protein M chain</fullName>
    </recommendedName>
    <alternativeName>
        <fullName evidence="18 20">Photosynthetic reaction center M subunit</fullName>
    </alternativeName>
</protein>
<keyword evidence="15 20" id="KW-0157">Chromophore</keyword>
<dbReference type="GO" id="GO:0042314">
    <property type="term" value="F:bacteriochlorophyll binding"/>
    <property type="evidence" value="ECO:0007669"/>
    <property type="project" value="UniProtKB-KW"/>
</dbReference>
<dbReference type="PRINTS" id="PR00256">
    <property type="entry name" value="REACTNCENTRE"/>
</dbReference>
<keyword evidence="7 20" id="KW-0148">Chlorophyll</keyword>
<evidence type="ECO:0000256" key="3">
    <source>
        <dbReference type="ARBA" id="ARBA00008204"/>
    </source>
</evidence>
<evidence type="ECO:0000256" key="11">
    <source>
        <dbReference type="ARBA" id="ARBA00022842"/>
    </source>
</evidence>
<dbReference type="GO" id="GO:0009772">
    <property type="term" value="P:photosynthetic electron transport in photosystem II"/>
    <property type="evidence" value="ECO:0007669"/>
    <property type="project" value="InterPro"/>
</dbReference>
<evidence type="ECO:0000256" key="19">
    <source>
        <dbReference type="RuleBase" id="RU004331"/>
    </source>
</evidence>
<keyword evidence="22" id="KW-1185">Reference proteome</keyword>
<accession>A0A365U762</accession>
<comment type="function">
    <text evidence="1 20">The reaction center is a membrane-bound complex that mediates the initial photochemical event in the electron transfer process of photosynthesis.</text>
</comment>
<dbReference type="InterPro" id="IPR055265">
    <property type="entry name" value="Photo_RC_L/M_CS"/>
</dbReference>
<dbReference type="InterPro" id="IPR000484">
    <property type="entry name" value="Photo_RC_L/M"/>
</dbReference>
<organism evidence="21 22">
    <name type="scientific">Rhodosalinus halophilus</name>
    <dbReference type="NCBI Taxonomy" id="2259333"/>
    <lineage>
        <taxon>Bacteria</taxon>
        <taxon>Pseudomonadati</taxon>
        <taxon>Pseudomonadota</taxon>
        <taxon>Alphaproteobacteria</taxon>
        <taxon>Rhodobacterales</taxon>
        <taxon>Paracoccaceae</taxon>
        <taxon>Rhodosalinus</taxon>
    </lineage>
</organism>
<dbReference type="InterPro" id="IPR036854">
    <property type="entry name" value="Photo_II_D1/D2_sf"/>
</dbReference>
<name>A0A365U762_9RHOB</name>
<feature type="transmembrane region" description="Helical" evidence="20">
    <location>
        <begin position="205"/>
        <end position="227"/>
    </location>
</feature>
<keyword evidence="16 20" id="KW-0408">Iron</keyword>
<dbReference type="GO" id="GO:0046872">
    <property type="term" value="F:metal ion binding"/>
    <property type="evidence" value="ECO:0007669"/>
    <property type="project" value="UniProtKB-KW"/>
</dbReference>
<keyword evidence="14 20" id="KW-1133">Transmembrane helix</keyword>
<feature type="transmembrane region" description="Helical" evidence="20">
    <location>
        <begin position="50"/>
        <end position="69"/>
    </location>
</feature>
<evidence type="ECO:0000256" key="18">
    <source>
        <dbReference type="ARBA" id="ARBA00031893"/>
    </source>
</evidence>
<reference evidence="21 22" key="1">
    <citation type="submission" date="2018-07" db="EMBL/GenBank/DDBJ databases">
        <title>Rhodosalinus sp. strain E84T genomic sequence and assembly.</title>
        <authorList>
            <person name="Liu Z.-W."/>
            <person name="Lu D.-C."/>
        </authorList>
    </citation>
    <scope>NUCLEOTIDE SEQUENCE [LARGE SCALE GENOMIC DNA]</scope>
    <source>
        <strain evidence="21 22">E84</strain>
    </source>
</reference>
<evidence type="ECO:0000313" key="21">
    <source>
        <dbReference type="EMBL" id="RBI84555.1"/>
    </source>
</evidence>
<evidence type="ECO:0000256" key="8">
    <source>
        <dbReference type="ARBA" id="ARBA00022531"/>
    </source>
</evidence>
<keyword evidence="12 20" id="KW-0076">Bacteriochlorophyll</keyword>
<comment type="similarity">
    <text evidence="3 19">Belongs to the reaction center PufL/M/PsbA/D family.</text>
</comment>
<evidence type="ECO:0000256" key="4">
    <source>
        <dbReference type="ARBA" id="ARBA00018761"/>
    </source>
</evidence>
<dbReference type="OrthoDB" id="8555181at2"/>
<dbReference type="Gene3D" id="1.20.85.10">
    <property type="entry name" value="Photosystem II protein D1-like"/>
    <property type="match status" value="2"/>
</dbReference>
<dbReference type="Pfam" id="PF00124">
    <property type="entry name" value="Photo_RC"/>
    <property type="match status" value="1"/>
</dbReference>
<evidence type="ECO:0000256" key="9">
    <source>
        <dbReference type="ARBA" id="ARBA00022692"/>
    </source>
</evidence>
<evidence type="ECO:0000256" key="14">
    <source>
        <dbReference type="ARBA" id="ARBA00022989"/>
    </source>
</evidence>
<dbReference type="SUPFAM" id="SSF81483">
    <property type="entry name" value="Bacterial photosystem II reaction centre, L and M subunits"/>
    <property type="match status" value="1"/>
</dbReference>
<feature type="transmembrane region" description="Helical" evidence="20">
    <location>
        <begin position="115"/>
        <end position="135"/>
    </location>
</feature>
<dbReference type="EMBL" id="QNTQ01000010">
    <property type="protein sequence ID" value="RBI84555.1"/>
    <property type="molecule type" value="Genomic_DNA"/>
</dbReference>
<feature type="transmembrane region" description="Helical" evidence="20">
    <location>
        <begin position="269"/>
        <end position="292"/>
    </location>
</feature>
<dbReference type="AlphaFoldDB" id="A0A365U762"/>
<evidence type="ECO:0000256" key="5">
    <source>
        <dbReference type="ARBA" id="ARBA00022448"/>
    </source>
</evidence>
<keyword evidence="10 20" id="KW-0479">Metal-binding</keyword>
<dbReference type="RefSeq" id="WP_113289594.1">
    <property type="nucleotide sequence ID" value="NZ_QNTQ01000010.1"/>
</dbReference>
<dbReference type="Proteomes" id="UP000253370">
    <property type="component" value="Unassembled WGS sequence"/>
</dbReference>
<dbReference type="PROSITE" id="PS00244">
    <property type="entry name" value="REACTION_CENTER"/>
    <property type="match status" value="1"/>
</dbReference>
<evidence type="ECO:0000256" key="12">
    <source>
        <dbReference type="ARBA" id="ARBA00022956"/>
    </source>
</evidence>
<keyword evidence="11 20" id="KW-0460">Magnesium</keyword>
<evidence type="ECO:0000256" key="10">
    <source>
        <dbReference type="ARBA" id="ARBA00022723"/>
    </source>
</evidence>
<sequence>MAEYQNIFTQVQVRGLPELGMDDSGVMAAERTKPGGFSNLLGWLGNAQLGPIYLGYAGVISIVTGTLWLNIIGFNMLAQVGWSIPEFLRQLFWLALEPPSPEYGLSFPPLNEGGWYLIASFFLLVSVLAWWLRSYQLAQEHKMGKHIFWAFGSAIWLFLVLGLFRPVLMGSWSEAVPYGIFPHLDWTTAFSIRYGNLYYNPFHCLSIVFLYGSVLLFAMHGGTILAVSRFGGDRELEQIYDRGTASERAALFWRWTMGFNATMEGIHRWAWWFAVLTPITGGIGILLTGTVVDNWFIWAQEHNFAPAYDGSYGYEAYGSYEAFIGQEN</sequence>
<dbReference type="InterPro" id="IPR005781">
    <property type="entry name" value="Photo_RC_M"/>
</dbReference>
<proteinExistence type="inferred from homology"/>
<keyword evidence="17 20" id="KW-0472">Membrane</keyword>
<keyword evidence="5 20" id="KW-0813">Transport</keyword>
<keyword evidence="8 20" id="KW-0602">Photosynthesis</keyword>
<keyword evidence="13 20" id="KW-0249">Electron transport</keyword>
<keyword evidence="6 20" id="KW-0674">Reaction center</keyword>
<evidence type="ECO:0000256" key="17">
    <source>
        <dbReference type="ARBA" id="ARBA00023136"/>
    </source>
</evidence>
<dbReference type="GO" id="GO:0030077">
    <property type="term" value="C:plasma membrane light-harvesting complex"/>
    <property type="evidence" value="ECO:0007669"/>
    <property type="project" value="InterPro"/>
</dbReference>
<comment type="subcellular location">
    <subcellularLocation>
        <location evidence="2 20">Cellular chromatophore membrane</location>
        <topology evidence="2 20">Multi-pass membrane protein</topology>
    </subcellularLocation>
</comment>
<evidence type="ECO:0000313" key="22">
    <source>
        <dbReference type="Proteomes" id="UP000253370"/>
    </source>
</evidence>
<feature type="transmembrane region" description="Helical" evidence="20">
    <location>
        <begin position="147"/>
        <end position="168"/>
    </location>
</feature>
<evidence type="ECO:0000256" key="20">
    <source>
        <dbReference type="RuleBase" id="RU364137"/>
    </source>
</evidence>
<dbReference type="GO" id="GO:0042717">
    <property type="term" value="C:plasma membrane-derived chromatophore membrane"/>
    <property type="evidence" value="ECO:0007669"/>
    <property type="project" value="UniProtKB-SubCell"/>
</dbReference>
<keyword evidence="9 20" id="KW-0812">Transmembrane</keyword>
<evidence type="ECO:0000256" key="2">
    <source>
        <dbReference type="ARBA" id="ARBA00004548"/>
    </source>
</evidence>
<comment type="caution">
    <text evidence="21">The sequence shown here is derived from an EMBL/GenBank/DDBJ whole genome shotgun (WGS) entry which is preliminary data.</text>
</comment>
<evidence type="ECO:0000256" key="15">
    <source>
        <dbReference type="ARBA" id="ARBA00022991"/>
    </source>
</evidence>
<comment type="subunit">
    <text evidence="20">Reaction center is composed of four bacteriochlorophylls, two bacteriopheophytins, two ubiquinones, one iron, and highly hydrophobic polypeptide chains.</text>
</comment>
<evidence type="ECO:0000256" key="13">
    <source>
        <dbReference type="ARBA" id="ARBA00022982"/>
    </source>
</evidence>